<name>A0A146EXX9_ASPKA</name>
<comment type="caution">
    <text evidence="1">The sequence shown here is derived from an EMBL/GenBank/DDBJ whole genome shotgun (WGS) entry which is preliminary data.</text>
</comment>
<dbReference type="EMBL" id="BCWF01000002">
    <property type="protein sequence ID" value="GAT18897.1"/>
    <property type="molecule type" value="Genomic_DNA"/>
</dbReference>
<gene>
    <name evidence="1" type="ORF">RIB2604_00200370</name>
</gene>
<evidence type="ECO:0000313" key="2">
    <source>
        <dbReference type="Proteomes" id="UP000075230"/>
    </source>
</evidence>
<evidence type="ECO:0000313" key="1">
    <source>
        <dbReference type="EMBL" id="GAT18897.1"/>
    </source>
</evidence>
<accession>A0A146EXX9</accession>
<sequence length="208" mass="22769">MASNGRGDIALLCLVYSETLDDNYESLIGELSRRYNLVRLPTASVARTYLANHSPKKIIVTDGGISEPENQDIARRLKAYLEDGGSVTFALDFASSISGDEFNNLFGRKFGTPWEYDGSCKTICRFNANCIVPAGPIPNCSYNMEAHLIKNASPIERIVVPLGSSMVSPKEQGQAAVVGRKQGKGYLIYCGNESVEEELCKMLLLMCI</sequence>
<organism evidence="1 2">
    <name type="scientific">Aspergillus kawachii</name>
    <name type="common">White koji mold</name>
    <name type="synonym">Aspergillus awamori var. kawachi</name>
    <dbReference type="NCBI Taxonomy" id="1069201"/>
    <lineage>
        <taxon>Eukaryota</taxon>
        <taxon>Fungi</taxon>
        <taxon>Dikarya</taxon>
        <taxon>Ascomycota</taxon>
        <taxon>Pezizomycotina</taxon>
        <taxon>Eurotiomycetes</taxon>
        <taxon>Eurotiomycetidae</taxon>
        <taxon>Eurotiales</taxon>
        <taxon>Aspergillaceae</taxon>
        <taxon>Aspergillus</taxon>
        <taxon>Aspergillus subgen. Circumdati</taxon>
    </lineage>
</organism>
<reference evidence="2" key="2">
    <citation type="submission" date="2016-02" db="EMBL/GenBank/DDBJ databases">
        <title>Genome sequencing of Aspergillus luchuensis NBRC 4314.</title>
        <authorList>
            <person name="Yamada O."/>
        </authorList>
    </citation>
    <scope>NUCLEOTIDE SEQUENCE [LARGE SCALE GENOMIC DNA]</scope>
    <source>
        <strain evidence="2">RIB 2604</strain>
    </source>
</reference>
<dbReference type="AlphaFoldDB" id="A0A146EXX9"/>
<dbReference type="Proteomes" id="UP000075230">
    <property type="component" value="Unassembled WGS sequence"/>
</dbReference>
<dbReference type="VEuPathDB" id="FungiDB:ASPFODRAFT_205058"/>
<protein>
    <submittedName>
        <fullName evidence="1">Uncharacterized protein</fullName>
    </submittedName>
</protein>
<reference evidence="1 2" key="1">
    <citation type="journal article" date="2016" name="DNA Res.">
        <title>Genome sequence of Aspergillus luchuensis NBRC 4314.</title>
        <authorList>
            <person name="Yamada O."/>
            <person name="Machida M."/>
            <person name="Hosoyama A."/>
            <person name="Goto M."/>
            <person name="Takahashi T."/>
            <person name="Futagami T."/>
            <person name="Yamagata Y."/>
            <person name="Takeuchi M."/>
            <person name="Kobayashi T."/>
            <person name="Koike H."/>
            <person name="Abe K."/>
            <person name="Asai K."/>
            <person name="Arita M."/>
            <person name="Fujita N."/>
            <person name="Fukuda K."/>
            <person name="Higa K."/>
            <person name="Horikawa H."/>
            <person name="Ishikawa T."/>
            <person name="Jinno K."/>
            <person name="Kato Y."/>
            <person name="Kirimura K."/>
            <person name="Mizutani O."/>
            <person name="Nakasone K."/>
            <person name="Sano M."/>
            <person name="Shiraishi Y."/>
            <person name="Tsukahara M."/>
            <person name="Gomi K."/>
        </authorList>
    </citation>
    <scope>NUCLEOTIDE SEQUENCE [LARGE SCALE GENOMIC DNA]</scope>
    <source>
        <strain evidence="1 2">RIB 2604</strain>
    </source>
</reference>
<proteinExistence type="predicted"/>